<dbReference type="EMBL" id="FCOK02000085">
    <property type="protein sequence ID" value="SAL67553.1"/>
    <property type="molecule type" value="Genomic_DNA"/>
</dbReference>
<dbReference type="OrthoDB" id="9893736at2"/>
<gene>
    <name evidence="2" type="ORF">AWB69_07784</name>
</gene>
<evidence type="ECO:0000313" key="3">
    <source>
        <dbReference type="Proteomes" id="UP000054683"/>
    </source>
</evidence>
<evidence type="ECO:0000256" key="1">
    <source>
        <dbReference type="SAM" id="MobiDB-lite"/>
    </source>
</evidence>
<proteinExistence type="predicted"/>
<evidence type="ECO:0000313" key="2">
    <source>
        <dbReference type="EMBL" id="SAL67553.1"/>
    </source>
</evidence>
<dbReference type="Proteomes" id="UP000054683">
    <property type="component" value="Unassembled WGS sequence"/>
</dbReference>
<organism evidence="2 3">
    <name type="scientific">Caballeronia udeis</name>
    <dbReference type="NCBI Taxonomy" id="1232866"/>
    <lineage>
        <taxon>Bacteria</taxon>
        <taxon>Pseudomonadati</taxon>
        <taxon>Pseudomonadota</taxon>
        <taxon>Betaproteobacteria</taxon>
        <taxon>Burkholderiales</taxon>
        <taxon>Burkholderiaceae</taxon>
        <taxon>Caballeronia</taxon>
    </lineage>
</organism>
<dbReference type="AlphaFoldDB" id="A0A158JGF9"/>
<dbReference type="RefSeq" id="WP_062091907.1">
    <property type="nucleotide sequence ID" value="NZ_FCOK02000085.1"/>
</dbReference>
<sequence length="276" mass="30850">MSEPIQVAPTPAGSTQTPTSPPKTSPTVPSLPRNPIRILLLAQVGTIGKSTIAAVVLHPHLKGSFYSIESFNQDAARYGVQVERFLAEQDDLKDFQKDLTNDPRNAVIDIGQSALDVFLKRMAVDRMVEDFDYVVSVADTTDRGQDEAINVWEKLMALGFEPEQYRLVLNRSQPKKLITAQYSRLFAYKEVHKEFWVNGACILPELNVFNEMASQGVSWNDALSPGVDFLTQSRELRHNGREKEARKAAERALLQKWARGAAVFTEAAFYALDIPV</sequence>
<accession>A0A158JGF9</accession>
<reference evidence="2 3" key="1">
    <citation type="submission" date="2016-01" db="EMBL/GenBank/DDBJ databases">
        <authorList>
            <person name="Oliw E.H."/>
        </authorList>
    </citation>
    <scope>NUCLEOTIDE SEQUENCE [LARGE SCALE GENOMIC DNA]</scope>
    <source>
        <strain evidence="2">LMG 27134</strain>
    </source>
</reference>
<feature type="region of interest" description="Disordered" evidence="1">
    <location>
        <begin position="1"/>
        <end position="31"/>
    </location>
</feature>
<name>A0A158JGF9_9BURK</name>
<protein>
    <submittedName>
        <fullName evidence="2">Uncharacterized protein</fullName>
    </submittedName>
</protein>